<dbReference type="RefSeq" id="WP_171001440.1">
    <property type="nucleotide sequence ID" value="NZ_BJDJ01000007.1"/>
</dbReference>
<name>A0ABW1RW68_9LACO</name>
<dbReference type="Proteomes" id="UP001596282">
    <property type="component" value="Unassembled WGS sequence"/>
</dbReference>
<protein>
    <submittedName>
        <fullName evidence="1">Capsular polysaccharide synthesis protein</fullName>
    </submittedName>
</protein>
<dbReference type="Gene3D" id="3.90.550.20">
    <property type="match status" value="1"/>
</dbReference>
<gene>
    <name evidence="1" type="ORF">ACFP5Y_00700</name>
</gene>
<dbReference type="EMBL" id="JBHSSC010000004">
    <property type="protein sequence ID" value="MFC6179775.1"/>
    <property type="molecule type" value="Genomic_DNA"/>
</dbReference>
<accession>A0ABW1RW68</accession>
<dbReference type="InterPro" id="IPR029044">
    <property type="entry name" value="Nucleotide-diphossugar_trans"/>
</dbReference>
<dbReference type="SUPFAM" id="SSF53448">
    <property type="entry name" value="Nucleotide-diphospho-sugar transferases"/>
    <property type="match status" value="1"/>
</dbReference>
<organism evidence="1 2">
    <name type="scientific">Lactiplantibacillus daowaiensis</name>
    <dbReference type="NCBI Taxonomy" id="2559918"/>
    <lineage>
        <taxon>Bacteria</taxon>
        <taxon>Bacillati</taxon>
        <taxon>Bacillota</taxon>
        <taxon>Bacilli</taxon>
        <taxon>Lactobacillales</taxon>
        <taxon>Lactobacillaceae</taxon>
        <taxon>Lactiplantibacillus</taxon>
    </lineage>
</organism>
<keyword evidence="2" id="KW-1185">Reference proteome</keyword>
<dbReference type="InterPro" id="IPR008441">
    <property type="entry name" value="AfumC-like_glycosyl_Trfase"/>
</dbReference>
<comment type="caution">
    <text evidence="1">The sequence shown here is derived from an EMBL/GenBank/DDBJ whole genome shotgun (WGS) entry which is preliminary data.</text>
</comment>
<proteinExistence type="predicted"/>
<evidence type="ECO:0000313" key="2">
    <source>
        <dbReference type="Proteomes" id="UP001596282"/>
    </source>
</evidence>
<reference evidence="2" key="1">
    <citation type="journal article" date="2019" name="Int. J. Syst. Evol. Microbiol.">
        <title>The Global Catalogue of Microorganisms (GCM) 10K type strain sequencing project: providing services to taxonomists for standard genome sequencing and annotation.</title>
        <authorList>
            <consortium name="The Broad Institute Genomics Platform"/>
            <consortium name="The Broad Institute Genome Sequencing Center for Infectious Disease"/>
            <person name="Wu L."/>
            <person name="Ma J."/>
        </authorList>
    </citation>
    <scope>NUCLEOTIDE SEQUENCE [LARGE SCALE GENOMIC DNA]</scope>
    <source>
        <strain evidence="2">CCM 8933</strain>
    </source>
</reference>
<sequence>MNKIIKITKKFYTDSRYFSFELATLHLKETMSRYTPYKMKEKAWLRKDQLILDYLDAKYSNVNFTTVTPKKNKSDNIWVFWYQGEQAMPEIVKETFTSVKNNANGHKVILITKDNLETYLKIPNIIKERVSEGKITITEYSDIIRFWLLFDYGGLWIDATVLVTRLIPERIFELPVFTIRNDLDKNSPLYYISVAHLRWTTYVFGGKAGNPLFSFIRDVLIDYNSKEPALIDYLLLDYVIEYACRRSPKIRNVMNGIPESNVYKEDLINRLNATFPDENTISLLKSDTFFFKLSYKIKYSQKSNRESNYKLLLDHSFFQKYNIGGQS</sequence>
<dbReference type="Pfam" id="PF05704">
    <property type="entry name" value="Caps_synth"/>
    <property type="match status" value="1"/>
</dbReference>
<evidence type="ECO:0000313" key="1">
    <source>
        <dbReference type="EMBL" id="MFC6179775.1"/>
    </source>
</evidence>